<dbReference type="PROSITE" id="PS50850">
    <property type="entry name" value="MFS"/>
    <property type="match status" value="1"/>
</dbReference>
<dbReference type="InterPro" id="IPR020846">
    <property type="entry name" value="MFS_dom"/>
</dbReference>
<reference evidence="12" key="3">
    <citation type="submission" date="2020-09" db="EMBL/GenBank/DDBJ databases">
        <authorList>
            <person name="Sun Q."/>
            <person name="Zhou Y."/>
        </authorList>
    </citation>
    <scope>NUCLEOTIDE SEQUENCE</scope>
    <source>
        <strain evidence="12">CGMCC 4.7206</strain>
    </source>
</reference>
<gene>
    <name evidence="11" type="ORF">GCM10009545_01600</name>
    <name evidence="12" type="ORF">GCM10011581_26230</name>
</gene>
<dbReference type="CDD" id="cd17320">
    <property type="entry name" value="MFS_MdfA_MDR_like"/>
    <property type="match status" value="1"/>
</dbReference>
<dbReference type="GO" id="GO:1990961">
    <property type="term" value="P:xenobiotic detoxification by transmembrane export across the plasma membrane"/>
    <property type="evidence" value="ECO:0007669"/>
    <property type="project" value="InterPro"/>
</dbReference>
<dbReference type="Pfam" id="PF07690">
    <property type="entry name" value="MFS_1"/>
    <property type="match status" value="1"/>
</dbReference>
<keyword evidence="7 9" id="KW-0472">Membrane</keyword>
<feature type="transmembrane region" description="Helical" evidence="9">
    <location>
        <begin position="234"/>
        <end position="252"/>
    </location>
</feature>
<reference evidence="11" key="4">
    <citation type="submission" date="2023-12" db="EMBL/GenBank/DDBJ databases">
        <authorList>
            <person name="Sun Q."/>
            <person name="Inoue M."/>
        </authorList>
    </citation>
    <scope>NUCLEOTIDE SEQUENCE</scope>
    <source>
        <strain evidence="11">JCM 10664</strain>
    </source>
</reference>
<accession>A0A917JUV2</accession>
<dbReference type="InterPro" id="IPR005829">
    <property type="entry name" value="Sugar_transporter_CS"/>
</dbReference>
<evidence type="ECO:0000256" key="1">
    <source>
        <dbReference type="ARBA" id="ARBA00004651"/>
    </source>
</evidence>
<dbReference type="InterPro" id="IPR004812">
    <property type="entry name" value="Efflux_drug-R_Bcr/CmlA"/>
</dbReference>
<dbReference type="Proteomes" id="UP000597989">
    <property type="component" value="Unassembled WGS sequence"/>
</dbReference>
<name>A0A917JUV2_9PSEU</name>
<dbReference type="Gene3D" id="1.20.1720.10">
    <property type="entry name" value="Multidrug resistance protein D"/>
    <property type="match status" value="1"/>
</dbReference>
<evidence type="ECO:0000313" key="12">
    <source>
        <dbReference type="EMBL" id="GGI87901.1"/>
    </source>
</evidence>
<evidence type="ECO:0000256" key="4">
    <source>
        <dbReference type="ARBA" id="ARBA00022475"/>
    </source>
</evidence>
<feature type="transmembrane region" description="Helical" evidence="9">
    <location>
        <begin position="300"/>
        <end position="320"/>
    </location>
</feature>
<dbReference type="EMBL" id="BAAAHC010000001">
    <property type="protein sequence ID" value="GAA0503601.1"/>
    <property type="molecule type" value="Genomic_DNA"/>
</dbReference>
<dbReference type="Proteomes" id="UP001500220">
    <property type="component" value="Unassembled WGS sequence"/>
</dbReference>
<evidence type="ECO:0000256" key="8">
    <source>
        <dbReference type="SAM" id="MobiDB-lite"/>
    </source>
</evidence>
<dbReference type="InterPro" id="IPR011701">
    <property type="entry name" value="MFS"/>
</dbReference>
<feature type="transmembrane region" description="Helical" evidence="9">
    <location>
        <begin position="28"/>
        <end position="45"/>
    </location>
</feature>
<evidence type="ECO:0000256" key="7">
    <source>
        <dbReference type="ARBA" id="ARBA00023136"/>
    </source>
</evidence>
<keyword evidence="6 9" id="KW-1133">Transmembrane helix</keyword>
<comment type="caution">
    <text evidence="12">The sequence shown here is derived from an EMBL/GenBank/DDBJ whole genome shotgun (WGS) entry which is preliminary data.</text>
</comment>
<feature type="transmembrane region" description="Helical" evidence="9">
    <location>
        <begin position="129"/>
        <end position="146"/>
    </location>
</feature>
<evidence type="ECO:0000313" key="14">
    <source>
        <dbReference type="Proteomes" id="UP001500220"/>
    </source>
</evidence>
<feature type="transmembrane region" description="Helical" evidence="9">
    <location>
        <begin position="185"/>
        <end position="204"/>
    </location>
</feature>
<feature type="transmembrane region" description="Helical" evidence="9">
    <location>
        <begin position="97"/>
        <end position="123"/>
    </location>
</feature>
<keyword evidence="5 9" id="KW-0812">Transmembrane</keyword>
<evidence type="ECO:0000313" key="11">
    <source>
        <dbReference type="EMBL" id="GAA0503601.1"/>
    </source>
</evidence>
<dbReference type="EMBL" id="BMMT01000008">
    <property type="protein sequence ID" value="GGI87901.1"/>
    <property type="molecule type" value="Genomic_DNA"/>
</dbReference>
<proteinExistence type="inferred from homology"/>
<feature type="transmembrane region" description="Helical" evidence="9">
    <location>
        <begin position="390"/>
        <end position="410"/>
    </location>
</feature>
<reference evidence="12 13" key="1">
    <citation type="journal article" date="2014" name="Int. J. Syst. Evol. Microbiol.">
        <title>Complete genome sequence of Corynebacterium casei LMG S-19264T (=DSM 44701T), isolated from a smear-ripened cheese.</title>
        <authorList>
            <consortium name="US DOE Joint Genome Institute (JGI-PGF)"/>
            <person name="Walter F."/>
            <person name="Albersmeier A."/>
            <person name="Kalinowski J."/>
            <person name="Ruckert C."/>
        </authorList>
    </citation>
    <scope>NUCLEOTIDE SEQUENCE [LARGE SCALE GENOMIC DNA]</scope>
    <source>
        <strain evidence="12 13">CGMCC 4.7206</strain>
    </source>
</reference>
<comment type="subcellular location">
    <subcellularLocation>
        <location evidence="1">Cell membrane</location>
        <topology evidence="1">Multi-pass membrane protein</topology>
    </subcellularLocation>
</comment>
<comment type="similarity">
    <text evidence="2">Belongs to the major facilitator superfamily. Bcr/CmlA family.</text>
</comment>
<dbReference type="FunFam" id="1.20.1720.10:FF:000005">
    <property type="entry name" value="Bcr/CflA family efflux transporter"/>
    <property type="match status" value="1"/>
</dbReference>
<protein>
    <submittedName>
        <fullName evidence="11">Multidrug effflux MFS transporter</fullName>
    </submittedName>
    <submittedName>
        <fullName evidence="12">Multidrug resistance transporter, Bcr/CflA family protein</fullName>
    </submittedName>
</protein>
<reference evidence="11 14" key="2">
    <citation type="journal article" date="2019" name="Int. J. Syst. Evol. Microbiol.">
        <title>The Global Catalogue of Microorganisms (GCM) 10K type strain sequencing project: providing services to taxonomists for standard genome sequencing and annotation.</title>
        <authorList>
            <consortium name="The Broad Institute Genomics Platform"/>
            <consortium name="The Broad Institute Genome Sequencing Center for Infectious Disease"/>
            <person name="Wu L."/>
            <person name="Ma J."/>
        </authorList>
    </citation>
    <scope>NUCLEOTIDE SEQUENCE [LARGE SCALE GENOMIC DNA]</scope>
    <source>
        <strain evidence="11 14">JCM 10664</strain>
    </source>
</reference>
<dbReference type="InterPro" id="IPR036259">
    <property type="entry name" value="MFS_trans_sf"/>
</dbReference>
<evidence type="ECO:0000256" key="6">
    <source>
        <dbReference type="ARBA" id="ARBA00022989"/>
    </source>
</evidence>
<dbReference type="GO" id="GO:0042910">
    <property type="term" value="F:xenobiotic transmembrane transporter activity"/>
    <property type="evidence" value="ECO:0007669"/>
    <property type="project" value="InterPro"/>
</dbReference>
<keyword evidence="4" id="KW-1003">Cell membrane</keyword>
<dbReference type="AlphaFoldDB" id="A0A917JUV2"/>
<feature type="transmembrane region" description="Helical" evidence="9">
    <location>
        <begin position="65"/>
        <end position="85"/>
    </location>
</feature>
<dbReference type="PROSITE" id="PS00216">
    <property type="entry name" value="SUGAR_TRANSPORT_1"/>
    <property type="match status" value="1"/>
</dbReference>
<dbReference type="PANTHER" id="PTHR23502">
    <property type="entry name" value="MAJOR FACILITATOR SUPERFAMILY"/>
    <property type="match status" value="1"/>
</dbReference>
<keyword evidence="3" id="KW-0813">Transport</keyword>
<evidence type="ECO:0000256" key="5">
    <source>
        <dbReference type="ARBA" id="ARBA00022692"/>
    </source>
</evidence>
<keyword evidence="14" id="KW-1185">Reference proteome</keyword>
<evidence type="ECO:0000256" key="2">
    <source>
        <dbReference type="ARBA" id="ARBA00006236"/>
    </source>
</evidence>
<feature type="transmembrane region" description="Helical" evidence="9">
    <location>
        <begin position="158"/>
        <end position="179"/>
    </location>
</feature>
<evidence type="ECO:0000256" key="9">
    <source>
        <dbReference type="SAM" id="Phobius"/>
    </source>
</evidence>
<dbReference type="PANTHER" id="PTHR23502:SF132">
    <property type="entry name" value="POLYAMINE TRANSPORTER 2-RELATED"/>
    <property type="match status" value="1"/>
</dbReference>
<dbReference type="GO" id="GO:0005886">
    <property type="term" value="C:plasma membrane"/>
    <property type="evidence" value="ECO:0007669"/>
    <property type="project" value="UniProtKB-SubCell"/>
</dbReference>
<feature type="region of interest" description="Disordered" evidence="8">
    <location>
        <begin position="1"/>
        <end position="22"/>
    </location>
</feature>
<dbReference type="NCBIfam" id="TIGR00710">
    <property type="entry name" value="efflux_Bcr_CflA"/>
    <property type="match status" value="1"/>
</dbReference>
<dbReference type="SUPFAM" id="SSF103473">
    <property type="entry name" value="MFS general substrate transporter"/>
    <property type="match status" value="1"/>
</dbReference>
<evidence type="ECO:0000256" key="3">
    <source>
        <dbReference type="ARBA" id="ARBA00022448"/>
    </source>
</evidence>
<organism evidence="12 13">
    <name type="scientific">Saccharopolyspora thermophila</name>
    <dbReference type="NCBI Taxonomy" id="89367"/>
    <lineage>
        <taxon>Bacteria</taxon>
        <taxon>Bacillati</taxon>
        <taxon>Actinomycetota</taxon>
        <taxon>Actinomycetes</taxon>
        <taxon>Pseudonocardiales</taxon>
        <taxon>Pseudonocardiaceae</taxon>
        <taxon>Saccharopolyspora</taxon>
    </lineage>
</organism>
<feature type="transmembrane region" description="Helical" evidence="9">
    <location>
        <begin position="326"/>
        <end position="347"/>
    </location>
</feature>
<feature type="domain" description="Major facilitator superfamily (MFS) profile" evidence="10">
    <location>
        <begin position="30"/>
        <end position="417"/>
    </location>
</feature>
<evidence type="ECO:0000313" key="13">
    <source>
        <dbReference type="Proteomes" id="UP000597989"/>
    </source>
</evidence>
<feature type="transmembrane region" description="Helical" evidence="9">
    <location>
        <begin position="272"/>
        <end position="293"/>
    </location>
</feature>
<evidence type="ECO:0000259" key="10">
    <source>
        <dbReference type="PROSITE" id="PS50850"/>
    </source>
</evidence>
<feature type="transmembrane region" description="Helical" evidence="9">
    <location>
        <begin position="359"/>
        <end position="384"/>
    </location>
</feature>
<sequence>MENVALHSPPTADGAQPATGEPTGSDRLKVILVLGALIALGPLTIDMYLPALPAIGDDLQASPSTVQLSLTGTLLGLGLGQLLIGPFSDIVGRRIPLIAGTILHIASSMLCLMAPNIAVLGVLRTVQGVGAAATMVVAMAVVRDLFTGRAAATALSRLVLVMGVAPILAPSLGGAILLAGSWRGVFGALAALGAVLLVVALLALPETLPPQRRQAAQFRPMLRTYRTLITDRDFVLLTVVAALAMSALFSYVSGSSFVLQQQFGLNQQVFGVVFGIGAVALIGASQCNVVLLNRYTPRQIVFRALSAATVAGLVLTVLATTGTGGLLGFVIPLWLVLGAMGFVLPNAPALALSRHGEAAGTAAALVGAVQFGLGALIAPLVGLLGNDGPAMAITMTGGAAIALVALGVAARLGPVDEPTDAAA</sequence>